<dbReference type="PROSITE" id="PS50009">
    <property type="entry name" value="RASGEF_CAT"/>
    <property type="match status" value="1"/>
</dbReference>
<dbReference type="SUPFAM" id="SSF50044">
    <property type="entry name" value="SH3-domain"/>
    <property type="match status" value="1"/>
</dbReference>
<dbReference type="eggNOG" id="KOG0395">
    <property type="taxonomic scope" value="Eukaryota"/>
</dbReference>
<evidence type="ECO:0000256" key="2">
    <source>
        <dbReference type="ARBA" id="ARBA00022658"/>
    </source>
</evidence>
<keyword evidence="10" id="KW-1185">Reference proteome</keyword>
<dbReference type="Gene3D" id="1.10.840.10">
    <property type="entry name" value="Ras guanine-nucleotide exchange factors catalytic domain"/>
    <property type="match status" value="1"/>
</dbReference>
<evidence type="ECO:0000256" key="3">
    <source>
        <dbReference type="PROSITE-ProRule" id="PRU00168"/>
    </source>
</evidence>
<sequence length="1385" mass="154679">MTVRFVHGSFYENYDPTIEDSFTKIAQVEQGKPCRMQITDTAGVEQMVSLRESVIRESSAFLLVFALNNPSTYHDLMPIMEDIKRIKDTNDVKRIPILLCGNKVDLGFERMFPADFKPTGALQGLSYLETSAKLEIGVEKAFMDLAKITTFFVRAAYNYQSHDSSSLPFVIGDVIEVLTTLDSGWWDGLLGNDRGWFPSNHVIKISDDEAAALLEQDILSPLPESQNMTPDEYWIPQASLDGNIYYFNTQTGQQSLEMPNSAYLPTFNGSPSVDHQQSPSITPTNPIYSQMSTANPTSTNVTREFSSDLNSNSFDNFDLLTLKDDDLQVAIALRPAIQPSLEDLSAQAIVALEALINASSLNWTAEASAIGRRDSDIEGPIDEPNPSNLNDSNNSNEDQLSQHRQNVHFKQSNEIEIAIETATDSIRSVLFSTGILNSSVSIKSLPSSIISLKATQRRLTAALSKCTLTSEATKSILCFLPTDESGRIVKKALEQMNEDVADLQNILQDFIESALDVRDGLPSRQTLAVLGPRSESLEIMHVTTVRRRRDMGKPTLLQLEQLGGDAREALRSLNQFLAQIKQDEEVISTTEIKEDEEAQPDSDLEVDPEMNEQSRSQSTKSKEKKVETRTVNKLPAELLPSIQSCLVTLTRFCNSTEEVDVLPMLDFDGLPPPTHPPDSPILGQDVTTKLSANDSQYMNLVTKAHSFLHEFEKAKLSLSISSGNALVQLQDLISMNLAEIEVCEALIGCISKDISKIESSSSDVLESLLSLVEIADIQYQLTSNEQLSGPTQIGERSLQLSKLEGGQSIRSSKSAAGAPMESVADDDSDIGGMEPSNSGDHTNRHESDSASSPQSRTHSHSQTTSSQYTTQVVSVEELQEQHKFAQRQKLQKLLGESGRESLPSNTENNTNSNSASLGRVQRPSQSSTNTHQTHFLDSDYGTSLILQPNGSVKGGTVPALVERLTTHEHSDLKFSKTFLMTYTSFSTSEEVFDLLIRRFHLCPPDWLVENEITMWREKKQMVVQLRVINVMKSWLEHHFDENRDNYILERVRHFADSDIPMTIVGPVRYLKKIVERRESRGGLEPKKIITAQNFPPQPILPKNSKKLKLMDIDPLEMARQLTIIESHNFNRIKPDECLNKNWSGPEHLKKHKARNIRTMIQLSNRLAAWVTHSVLGMGDDSKKRAAMVKWFIYVAERCRALNNFSTMAGIIAGINSPPIRRLKRTWDQMSQKALNIQQSLDTTIDSTKNFANYKQLLRNINPPCVPFLGVYLTYLTFITDGNPDFLKDAERGGQQLTSPPGGGPDSFPLVNFAKRQMAADLISEIQQYQATPYNFTPIPQISKIVLQQLEESDSAPDAFPISLKLEPRERDDEKMARMLSESGFF</sequence>
<keyword evidence="9" id="KW-0131">Cell cycle</keyword>
<evidence type="ECO:0000313" key="9">
    <source>
        <dbReference type="EMBL" id="EOQ98981.1"/>
    </source>
</evidence>
<feature type="compositionally biased region" description="Low complexity" evidence="5">
    <location>
        <begin position="384"/>
        <end position="399"/>
    </location>
</feature>
<dbReference type="InterPro" id="IPR001452">
    <property type="entry name" value="SH3_domain"/>
</dbReference>
<feature type="region of interest" description="Disordered" evidence="5">
    <location>
        <begin position="590"/>
        <end position="629"/>
    </location>
</feature>
<feature type="region of interest" description="Disordered" evidence="5">
    <location>
        <begin position="898"/>
        <end position="934"/>
    </location>
</feature>
<feature type="compositionally biased region" description="Polar residues" evidence="5">
    <location>
        <begin position="922"/>
        <end position="934"/>
    </location>
</feature>
<dbReference type="GO" id="GO:0005085">
    <property type="term" value="F:guanyl-nucleotide exchange factor activity"/>
    <property type="evidence" value="ECO:0007669"/>
    <property type="project" value="UniProtKB-KW"/>
</dbReference>
<dbReference type="InterPro" id="IPR027417">
    <property type="entry name" value="P-loop_NTPase"/>
</dbReference>
<dbReference type="InterPro" id="IPR008937">
    <property type="entry name" value="Ras-like_GEF"/>
</dbReference>
<dbReference type="PANTHER" id="PTHR23113:SF368">
    <property type="entry name" value="CELL DIVISION CONTROL PROTEIN 25"/>
    <property type="match status" value="1"/>
</dbReference>
<evidence type="ECO:0000259" key="8">
    <source>
        <dbReference type="PROSITE" id="PS50212"/>
    </source>
</evidence>
<dbReference type="SMART" id="SM00229">
    <property type="entry name" value="RasGEFN"/>
    <property type="match status" value="1"/>
</dbReference>
<dbReference type="GO" id="GO:0003924">
    <property type="term" value="F:GTPase activity"/>
    <property type="evidence" value="ECO:0007669"/>
    <property type="project" value="InterPro"/>
</dbReference>
<dbReference type="PRINTS" id="PR00449">
    <property type="entry name" value="RASTRNSFRMNG"/>
</dbReference>
<dbReference type="PROSITE" id="PS51419">
    <property type="entry name" value="RAB"/>
    <property type="match status" value="1"/>
</dbReference>
<reference evidence="10" key="1">
    <citation type="journal article" date="2013" name="BMC Genomics">
        <title>Genome and transcriptome sequencing of the halophilic fungus Wallemia ichthyophaga: haloadaptations present and absent.</title>
        <authorList>
            <person name="Zajc J."/>
            <person name="Liu Y."/>
            <person name="Dai W."/>
            <person name="Yang Z."/>
            <person name="Hu J."/>
            <person name="Gostincar C."/>
            <person name="Gunde-Cimerman N."/>
        </authorList>
    </citation>
    <scope>NUCLEOTIDE SEQUENCE [LARGE SCALE GENOMIC DNA]</scope>
    <source>
        <strain evidence="10">EXF-994 / CBS 113033</strain>
    </source>
</reference>
<protein>
    <submittedName>
        <fullName evidence="9">Cell division control protein 25</fullName>
    </submittedName>
</protein>
<dbReference type="Pfam" id="PF00617">
    <property type="entry name" value="RasGEF"/>
    <property type="match status" value="1"/>
</dbReference>
<keyword evidence="9" id="KW-0132">Cell division</keyword>
<dbReference type="GO" id="GO:0005525">
    <property type="term" value="F:GTP binding"/>
    <property type="evidence" value="ECO:0007669"/>
    <property type="project" value="InterPro"/>
</dbReference>
<dbReference type="GO" id="GO:0005886">
    <property type="term" value="C:plasma membrane"/>
    <property type="evidence" value="ECO:0007669"/>
    <property type="project" value="TreeGrafter"/>
</dbReference>
<dbReference type="InterPro" id="IPR036964">
    <property type="entry name" value="RASGEF_cat_dom_sf"/>
</dbReference>
<dbReference type="PROSITE" id="PS50212">
    <property type="entry name" value="RASGEF_NTER"/>
    <property type="match status" value="1"/>
</dbReference>
<feature type="domain" description="SH3" evidence="6">
    <location>
        <begin position="148"/>
        <end position="207"/>
    </location>
</feature>
<dbReference type="Proteomes" id="UP000014064">
    <property type="component" value="Unassembled WGS sequence"/>
</dbReference>
<feature type="compositionally biased region" description="Low complexity" evidence="5">
    <location>
        <begin position="900"/>
        <end position="917"/>
    </location>
</feature>
<dbReference type="SMART" id="SM00174">
    <property type="entry name" value="RHO"/>
    <property type="match status" value="1"/>
</dbReference>
<evidence type="ECO:0000256" key="1">
    <source>
        <dbReference type="ARBA" id="ARBA00022443"/>
    </source>
</evidence>
<keyword evidence="2 3" id="KW-0344">Guanine-nucleotide releasing factor</keyword>
<gene>
    <name evidence="9" type="ORF">J056_002643</name>
</gene>
<dbReference type="InterPro" id="IPR023578">
    <property type="entry name" value="Ras_GEF_dom_sf"/>
</dbReference>
<name>R9A9X2_WALI9</name>
<dbReference type="Gene3D" id="2.30.30.40">
    <property type="entry name" value="SH3 Domains"/>
    <property type="match status" value="1"/>
</dbReference>
<keyword evidence="1 4" id="KW-0728">SH3 domain</keyword>
<organism evidence="9 10">
    <name type="scientific">Wallemia ichthyophaga (strain EXF-994 / CBS 113033)</name>
    <dbReference type="NCBI Taxonomy" id="1299270"/>
    <lineage>
        <taxon>Eukaryota</taxon>
        <taxon>Fungi</taxon>
        <taxon>Dikarya</taxon>
        <taxon>Basidiomycota</taxon>
        <taxon>Wallemiomycotina</taxon>
        <taxon>Wallemiomycetes</taxon>
        <taxon>Wallemiales</taxon>
        <taxon>Wallemiaceae</taxon>
        <taxon>Wallemia</taxon>
    </lineage>
</organism>
<dbReference type="InterPro" id="IPR005225">
    <property type="entry name" value="Small_GTP-bd"/>
</dbReference>
<dbReference type="SUPFAM" id="SSF48366">
    <property type="entry name" value="Ras GEF"/>
    <property type="match status" value="1"/>
</dbReference>
<dbReference type="Pfam" id="PF00018">
    <property type="entry name" value="SH3_1"/>
    <property type="match status" value="1"/>
</dbReference>
<dbReference type="GeneID" id="20375595"/>
<feature type="region of interest" description="Disordered" evidence="5">
    <location>
        <begin position="374"/>
        <end position="405"/>
    </location>
</feature>
<dbReference type="GO" id="GO:0051301">
    <property type="term" value="P:cell division"/>
    <property type="evidence" value="ECO:0007669"/>
    <property type="project" value="UniProtKB-KW"/>
</dbReference>
<accession>R9A9X2</accession>
<proteinExistence type="predicted"/>
<dbReference type="GO" id="GO:0007265">
    <property type="term" value="P:Ras protein signal transduction"/>
    <property type="evidence" value="ECO:0007669"/>
    <property type="project" value="TreeGrafter"/>
</dbReference>
<dbReference type="Pfam" id="PF00618">
    <property type="entry name" value="RasGEF_N"/>
    <property type="match status" value="1"/>
</dbReference>
<feature type="compositionally biased region" description="Basic and acidic residues" evidence="5">
    <location>
        <begin position="620"/>
        <end position="629"/>
    </location>
</feature>
<dbReference type="SMART" id="SM00173">
    <property type="entry name" value="RAS"/>
    <property type="match status" value="1"/>
</dbReference>
<dbReference type="PANTHER" id="PTHR23113">
    <property type="entry name" value="GUANINE NUCLEOTIDE EXCHANGE FACTOR"/>
    <property type="match status" value="1"/>
</dbReference>
<dbReference type="PROSITE" id="PS50002">
    <property type="entry name" value="SH3"/>
    <property type="match status" value="1"/>
</dbReference>
<dbReference type="SMART" id="SM00326">
    <property type="entry name" value="SH3"/>
    <property type="match status" value="1"/>
</dbReference>
<dbReference type="KEGG" id="wic:J056_002643"/>
<dbReference type="Gene3D" id="3.40.50.300">
    <property type="entry name" value="P-loop containing nucleotide triphosphate hydrolases"/>
    <property type="match status" value="1"/>
</dbReference>
<evidence type="ECO:0000259" key="6">
    <source>
        <dbReference type="PROSITE" id="PS50002"/>
    </source>
</evidence>
<dbReference type="SMART" id="SM00175">
    <property type="entry name" value="RAB"/>
    <property type="match status" value="1"/>
</dbReference>
<evidence type="ECO:0000256" key="4">
    <source>
        <dbReference type="PROSITE-ProRule" id="PRU00192"/>
    </source>
</evidence>
<evidence type="ECO:0000256" key="5">
    <source>
        <dbReference type="SAM" id="MobiDB-lite"/>
    </source>
</evidence>
<feature type="compositionally biased region" description="Acidic residues" evidence="5">
    <location>
        <begin position="593"/>
        <end position="610"/>
    </location>
</feature>
<dbReference type="SMART" id="SM00147">
    <property type="entry name" value="RasGEF"/>
    <property type="match status" value="1"/>
</dbReference>
<dbReference type="NCBIfam" id="TIGR00231">
    <property type="entry name" value="small_GTP"/>
    <property type="match status" value="1"/>
</dbReference>
<dbReference type="Pfam" id="PF23518">
    <property type="entry name" value="WW_2"/>
    <property type="match status" value="1"/>
</dbReference>
<evidence type="ECO:0000259" key="7">
    <source>
        <dbReference type="PROSITE" id="PS50009"/>
    </source>
</evidence>
<dbReference type="EMBL" id="KE007246">
    <property type="protein sequence ID" value="EOQ98981.1"/>
    <property type="molecule type" value="Genomic_DNA"/>
</dbReference>
<dbReference type="HOGENOM" id="CLU_002632_0_1_1"/>
<dbReference type="OrthoDB" id="546434at2759"/>
<dbReference type="CDD" id="cd11883">
    <property type="entry name" value="SH3_Sdc25"/>
    <property type="match status" value="1"/>
</dbReference>
<dbReference type="CDD" id="cd00155">
    <property type="entry name" value="RasGEF"/>
    <property type="match status" value="1"/>
</dbReference>
<dbReference type="SUPFAM" id="SSF52540">
    <property type="entry name" value="P-loop containing nucleoside triphosphate hydrolases"/>
    <property type="match status" value="1"/>
</dbReference>
<dbReference type="Pfam" id="PF00071">
    <property type="entry name" value="Ras"/>
    <property type="match status" value="1"/>
</dbReference>
<feature type="domain" description="N-terminal Ras-GEF" evidence="8">
    <location>
        <begin position="948"/>
        <end position="1078"/>
    </location>
</feature>
<dbReference type="CDD" id="cd06224">
    <property type="entry name" value="REM"/>
    <property type="match status" value="1"/>
</dbReference>
<dbReference type="eggNOG" id="KOG2070">
    <property type="taxonomic scope" value="Eukaryota"/>
</dbReference>
<feature type="compositionally biased region" description="Low complexity" evidence="5">
    <location>
        <begin position="849"/>
        <end position="870"/>
    </location>
</feature>
<dbReference type="RefSeq" id="XP_009270183.1">
    <property type="nucleotide sequence ID" value="XM_009271908.1"/>
</dbReference>
<dbReference type="eggNOG" id="KOG3417">
    <property type="taxonomic scope" value="Eukaryota"/>
</dbReference>
<dbReference type="InterPro" id="IPR057827">
    <property type="entry name" value="WW_fungi"/>
</dbReference>
<dbReference type="InterPro" id="IPR000651">
    <property type="entry name" value="Ras-like_Gua-exchang_fac_N"/>
</dbReference>
<dbReference type="InterPro" id="IPR036028">
    <property type="entry name" value="SH3-like_dom_sf"/>
</dbReference>
<dbReference type="InterPro" id="IPR001895">
    <property type="entry name" value="RASGEF_cat_dom"/>
</dbReference>
<dbReference type="InterPro" id="IPR001806">
    <property type="entry name" value="Small_GTPase"/>
</dbReference>
<feature type="region of interest" description="Disordered" evidence="5">
    <location>
        <begin position="804"/>
        <end position="870"/>
    </location>
</feature>
<dbReference type="PROSITE" id="PS51421">
    <property type="entry name" value="RAS"/>
    <property type="match status" value="1"/>
</dbReference>
<dbReference type="STRING" id="1299270.R9A9X2"/>
<evidence type="ECO:0000313" key="10">
    <source>
        <dbReference type="Proteomes" id="UP000014064"/>
    </source>
</evidence>
<dbReference type="Gene3D" id="1.20.870.10">
    <property type="entry name" value="Son of sevenless (SoS) protein Chain: S domain 1"/>
    <property type="match status" value="1"/>
</dbReference>
<feature type="domain" description="Ras-GEF" evidence="7">
    <location>
        <begin position="1113"/>
        <end position="1368"/>
    </location>
</feature>